<dbReference type="Pfam" id="PF00560">
    <property type="entry name" value="LRR_1"/>
    <property type="match status" value="5"/>
</dbReference>
<sequence>MPAQPTSRHRHLRRALALLFFLSLLSFSKSTDELQILLKFKANFEKSNTHVFDSWAPEQNTMCNFIGITCNSNQIVTEIDLPQQNLSGILQFDSICSLQSLEKLSLGSNFLYGSITEELSNCTNLQHLDLGFNHFAGKVPNLSSLSQLKFLNLNQSGFSRKFPWKSLENLTSLEFLSLGDNPFDRNQFPLEVLNLDKLYYLYLTNCSIEGTIPEGIGNLTLLQNLELSDNYLFGKIPHRITELKNLWQLELYNNELTGKFPVGFGNLTNLINFDCSNNSLEGDLSEIKHLSKIASLQLFVNGFSGEIPVEFGEFDSLKELSLYTNKLTGSLPPKIGSLSDFEFIDVSENFLTGPVPPDMCRNGKMTGFFILQNKFTGGLPENYANCSSLTRLRVNNNSLSGEVPTGIWSLPDLSIIDLTWNQFEGPVGSNIGQARSLAQLFLAHNRFSGELPVTISESTSLVDIELSSNKFSGEIPAKIGNLKRLSNLHLENNLFSGTIPSSLGSCVSLSDINLAGNSVSGEIPETIGSLRSLNSLNLSDNKLSGEIPVSLSSLRLSLLDLSNNRLTGHIPESLSIEAFKTGLIGNPGLCSEHLEHFRSCSSDSGKSSNFRTVISCFTAGLSVMLMSLACFIYVKYKLKNQDRPIKRHSSWDMKQFHVLSFSEEEVVDAINRENLIGKGGSGNVYRVRLGSGKQLAVKHIWKSDSGDRRSFRSSSSMLVKGNPRSPEYDAEVATLSSVRHVNVVKLYCSITSEDSNLLVYEYLPNGSLWDRLHSCQKITMDWEVRYEIAVGAARGLEYLHHGCDRPVIHRDVKTSNILLDAHMKPKIADFGLAKIVQENGVKDSSHIIAGTFGYIAPEYAYTCKVNEKSDVYSFGVVLMELVTGKRPVDPEFGENKDIVQWVCTEMRSRASLLHLVDTAISDPLKEDAARVLRIAIHCTMRNPSVRPSMRMVVQMLEEAEPYELTQIIVDEEGRKNLVLRAQNLGLKSEQRLSAPPMETKNEIPELNRNLYPDIEPYSTGFLKVSDLHTVYWEQSGNPNGHPVVFLHGGPGGGTSPSNRKFFDPEFYRIVLFDQRGAGKSTPHACLEENTTWDLVEDIEKLREHLEIPEWQVFGGSWGSTLALAYSQSHPDKVTGIVLRGIFLLRKKEIDWFYEGGAAAIYPDAWEPFRDFIPENERGSLINAYWKRLNSDDLERQYAAARAWTKWEMMTAHLLPNEETAKKGDDDKFSLAFARIENHYFVNKGFFSSDSFLLDNVEKIRHISTVIVQGRYDVCCPMMSAWDLHKAWPEAELKVVADAGHSANEPGIASELVAGNEKLKNIIMRNGP</sequence>
<dbReference type="GO" id="GO:0009791">
    <property type="term" value="P:post-embryonic development"/>
    <property type="evidence" value="ECO:0007669"/>
    <property type="project" value="UniProtKB-ARBA"/>
</dbReference>
<feature type="binding site" evidence="25">
    <location>
        <position position="698"/>
    </location>
    <ligand>
        <name>ATP</name>
        <dbReference type="ChEBI" id="CHEBI:30616"/>
    </ligand>
</feature>
<dbReference type="PANTHER" id="PTHR48056">
    <property type="entry name" value="LRR RECEPTOR-LIKE SERINE/THREONINE-PROTEIN KINASE-RELATED"/>
    <property type="match status" value="1"/>
</dbReference>
<organism evidence="29 30">
    <name type="scientific">Actinidia rufa</name>
    <dbReference type="NCBI Taxonomy" id="165716"/>
    <lineage>
        <taxon>Eukaryota</taxon>
        <taxon>Viridiplantae</taxon>
        <taxon>Streptophyta</taxon>
        <taxon>Embryophyta</taxon>
        <taxon>Tracheophyta</taxon>
        <taxon>Spermatophyta</taxon>
        <taxon>Magnoliopsida</taxon>
        <taxon>eudicotyledons</taxon>
        <taxon>Gunneridae</taxon>
        <taxon>Pentapetalae</taxon>
        <taxon>asterids</taxon>
        <taxon>Ericales</taxon>
        <taxon>Actinidiaceae</taxon>
        <taxon>Actinidia</taxon>
    </lineage>
</organism>
<dbReference type="SMART" id="SM00220">
    <property type="entry name" value="S_TKc"/>
    <property type="match status" value="1"/>
</dbReference>
<dbReference type="FunFam" id="1.10.510.10:FF:000276">
    <property type="entry name" value="LRR receptor-like serine/threonine-protein kinase RCH1"/>
    <property type="match status" value="1"/>
</dbReference>
<dbReference type="InterPro" id="IPR029058">
    <property type="entry name" value="AB_hydrolase_fold"/>
</dbReference>
<dbReference type="FunFam" id="3.80.10.10:FF:000111">
    <property type="entry name" value="LRR receptor-like serine/threonine-protein kinase ERECTA"/>
    <property type="match status" value="1"/>
</dbReference>
<protein>
    <recommendedName>
        <fullName evidence="26">Proline iminopeptidase</fullName>
        <ecNumber evidence="26">3.4.11.5</ecNumber>
    </recommendedName>
</protein>
<dbReference type="SMART" id="SM00369">
    <property type="entry name" value="LRR_TYP"/>
    <property type="match status" value="6"/>
</dbReference>
<keyword evidence="7 26" id="KW-0031">Aminopeptidase</keyword>
<keyword evidence="16" id="KW-0418">Kinase</keyword>
<evidence type="ECO:0000256" key="26">
    <source>
        <dbReference type="RuleBase" id="RU003421"/>
    </source>
</evidence>
<feature type="chain" id="PRO_5029799243" description="Proline iminopeptidase" evidence="27">
    <location>
        <begin position="31"/>
        <end position="1327"/>
    </location>
</feature>
<comment type="subcellular location">
    <subcellularLocation>
        <location evidence="3">Cytoplasm</location>
    </subcellularLocation>
    <subcellularLocation>
        <location evidence="2">Membrane</location>
        <topology evidence="2">Single-pass membrane protein</topology>
    </subcellularLocation>
</comment>
<accession>A0A7J0DGE5</accession>
<comment type="catalytic activity">
    <reaction evidence="23">
        <text>L-threonyl-[protein] + ATP = O-phospho-L-threonyl-[protein] + ADP + H(+)</text>
        <dbReference type="Rhea" id="RHEA:46608"/>
        <dbReference type="Rhea" id="RHEA-COMP:11060"/>
        <dbReference type="Rhea" id="RHEA-COMP:11605"/>
        <dbReference type="ChEBI" id="CHEBI:15378"/>
        <dbReference type="ChEBI" id="CHEBI:30013"/>
        <dbReference type="ChEBI" id="CHEBI:30616"/>
        <dbReference type="ChEBI" id="CHEBI:61977"/>
        <dbReference type="ChEBI" id="CHEBI:456216"/>
        <dbReference type="EC" id="2.7.11.1"/>
    </reaction>
</comment>
<dbReference type="FunFam" id="3.30.200.20:FF:000540">
    <property type="entry name" value="Receptor-like protein kinase HAIKU2"/>
    <property type="match status" value="1"/>
</dbReference>
<keyword evidence="11" id="KW-0808">Transferase</keyword>
<keyword evidence="15 25" id="KW-0547">Nucleotide-binding</keyword>
<dbReference type="Gene3D" id="3.40.50.1820">
    <property type="entry name" value="alpha/beta hydrolase"/>
    <property type="match status" value="1"/>
</dbReference>
<evidence type="ECO:0000256" key="17">
    <source>
        <dbReference type="ARBA" id="ARBA00022801"/>
    </source>
</evidence>
<name>A0A7J0DGE5_9ERIC</name>
<keyword evidence="12" id="KW-0812">Transmembrane</keyword>
<dbReference type="SUPFAM" id="SSF56112">
    <property type="entry name" value="Protein kinase-like (PK-like)"/>
    <property type="match status" value="1"/>
</dbReference>
<dbReference type="InterPro" id="IPR017441">
    <property type="entry name" value="Protein_kinase_ATP_BS"/>
</dbReference>
<keyword evidence="17 26" id="KW-0378">Hydrolase</keyword>
<keyword evidence="9" id="KW-0433">Leucine-rich repeat</keyword>
<evidence type="ECO:0000256" key="19">
    <source>
        <dbReference type="ARBA" id="ARBA00022989"/>
    </source>
</evidence>
<dbReference type="SUPFAM" id="SSF53474">
    <property type="entry name" value="alpha/beta-Hydrolases"/>
    <property type="match status" value="1"/>
</dbReference>
<evidence type="ECO:0000256" key="21">
    <source>
        <dbReference type="ARBA" id="ARBA00023170"/>
    </source>
</evidence>
<dbReference type="Pfam" id="PF00069">
    <property type="entry name" value="Pkinase"/>
    <property type="match status" value="1"/>
</dbReference>
<evidence type="ECO:0000256" key="12">
    <source>
        <dbReference type="ARBA" id="ARBA00022692"/>
    </source>
</evidence>
<evidence type="ECO:0000256" key="25">
    <source>
        <dbReference type="PROSITE-ProRule" id="PRU10141"/>
    </source>
</evidence>
<dbReference type="GO" id="GO:0006508">
    <property type="term" value="P:proteolysis"/>
    <property type="evidence" value="ECO:0007669"/>
    <property type="project" value="UniProtKB-KW"/>
</dbReference>
<dbReference type="InterPro" id="IPR000073">
    <property type="entry name" value="AB_hydrolase_1"/>
</dbReference>
<comment type="similarity">
    <text evidence="4">Belongs to the protein kinase superfamily. Ser/Thr protein kinase family.</text>
</comment>
<proteinExistence type="inferred from homology"/>
<evidence type="ECO:0000256" key="11">
    <source>
        <dbReference type="ARBA" id="ARBA00022679"/>
    </source>
</evidence>
<feature type="domain" description="Protein kinase" evidence="28">
    <location>
        <begin position="670"/>
        <end position="963"/>
    </location>
</feature>
<comment type="caution">
    <text evidence="29">The sequence shown here is derived from an EMBL/GenBank/DDBJ whole genome shotgun (WGS) entry which is preliminary data.</text>
</comment>
<gene>
    <name evidence="29" type="ORF">Acr_00g0034180</name>
</gene>
<keyword evidence="22" id="KW-0325">Glycoprotein</keyword>
<evidence type="ECO:0000256" key="14">
    <source>
        <dbReference type="ARBA" id="ARBA00022737"/>
    </source>
</evidence>
<comment type="similarity">
    <text evidence="5">Belongs to the RLP family.</text>
</comment>
<evidence type="ECO:0000256" key="3">
    <source>
        <dbReference type="ARBA" id="ARBA00004496"/>
    </source>
</evidence>
<evidence type="ECO:0000256" key="24">
    <source>
        <dbReference type="ARBA" id="ARBA00048679"/>
    </source>
</evidence>
<evidence type="ECO:0000256" key="18">
    <source>
        <dbReference type="ARBA" id="ARBA00022840"/>
    </source>
</evidence>
<dbReference type="Gene3D" id="3.30.200.20">
    <property type="entry name" value="Phosphorylase Kinase, domain 1"/>
    <property type="match status" value="1"/>
</dbReference>
<dbReference type="GO" id="GO:0005737">
    <property type="term" value="C:cytoplasm"/>
    <property type="evidence" value="ECO:0007669"/>
    <property type="project" value="UniProtKB-SubCell"/>
</dbReference>
<dbReference type="InterPro" id="IPR005944">
    <property type="entry name" value="Pro_iminopeptidase"/>
</dbReference>
<dbReference type="InterPro" id="IPR000719">
    <property type="entry name" value="Prot_kinase_dom"/>
</dbReference>
<feature type="signal peptide" evidence="27">
    <location>
        <begin position="1"/>
        <end position="30"/>
    </location>
</feature>
<keyword evidence="21" id="KW-0675">Receptor</keyword>
<dbReference type="OrthoDB" id="2015831at2759"/>
<dbReference type="InterPro" id="IPR003591">
    <property type="entry name" value="Leu-rich_rpt_typical-subtyp"/>
</dbReference>
<dbReference type="EMBL" id="BJWL01000212">
    <property type="protein sequence ID" value="GFS34485.1"/>
    <property type="molecule type" value="Genomic_DNA"/>
</dbReference>
<dbReference type="GO" id="GO:0051707">
    <property type="term" value="P:response to other organism"/>
    <property type="evidence" value="ECO:0007669"/>
    <property type="project" value="UniProtKB-ARBA"/>
</dbReference>
<dbReference type="PROSITE" id="PS00108">
    <property type="entry name" value="PROTEIN_KINASE_ST"/>
    <property type="match status" value="1"/>
</dbReference>
<evidence type="ECO:0000259" key="28">
    <source>
        <dbReference type="PROSITE" id="PS50011"/>
    </source>
</evidence>
<dbReference type="InterPro" id="IPR013210">
    <property type="entry name" value="LRR_N_plant-typ"/>
</dbReference>
<dbReference type="PRINTS" id="PR00793">
    <property type="entry name" value="PROAMNOPTASE"/>
</dbReference>
<dbReference type="GO" id="GO:0006952">
    <property type="term" value="P:defense response"/>
    <property type="evidence" value="ECO:0007669"/>
    <property type="project" value="UniProtKB-ARBA"/>
</dbReference>
<evidence type="ECO:0000256" key="27">
    <source>
        <dbReference type="SAM" id="SignalP"/>
    </source>
</evidence>
<dbReference type="GO" id="GO:0004177">
    <property type="term" value="F:aminopeptidase activity"/>
    <property type="evidence" value="ECO:0007669"/>
    <property type="project" value="UniProtKB-KW"/>
</dbReference>
<keyword evidence="20" id="KW-0472">Membrane</keyword>
<reference evidence="30" key="1">
    <citation type="submission" date="2019-07" db="EMBL/GenBank/DDBJ databases">
        <title>De Novo Assembly of kiwifruit Actinidia rufa.</title>
        <authorList>
            <person name="Sugita-Konishi S."/>
            <person name="Sato K."/>
            <person name="Mori E."/>
            <person name="Abe Y."/>
            <person name="Kisaki G."/>
            <person name="Hamano K."/>
            <person name="Suezawa K."/>
            <person name="Otani M."/>
            <person name="Fukuda T."/>
            <person name="Manabe T."/>
            <person name="Gomi K."/>
            <person name="Tabuchi M."/>
            <person name="Akimitsu K."/>
            <person name="Kataoka I."/>
        </authorList>
    </citation>
    <scope>NUCLEOTIDE SEQUENCE [LARGE SCALE GENOMIC DNA]</scope>
    <source>
        <strain evidence="30">cv. Fuchu</strain>
    </source>
</reference>
<evidence type="ECO:0000256" key="20">
    <source>
        <dbReference type="ARBA" id="ARBA00023136"/>
    </source>
</evidence>
<dbReference type="EC" id="3.4.11.5" evidence="26"/>
<dbReference type="FunFam" id="3.80.10.10:FF:001021">
    <property type="entry name" value="Leucine-rich receptor-like protein kinase family protein"/>
    <property type="match status" value="1"/>
</dbReference>
<dbReference type="GO" id="GO:0005524">
    <property type="term" value="F:ATP binding"/>
    <property type="evidence" value="ECO:0007669"/>
    <property type="project" value="UniProtKB-UniRule"/>
</dbReference>
<evidence type="ECO:0000256" key="22">
    <source>
        <dbReference type="ARBA" id="ARBA00023180"/>
    </source>
</evidence>
<dbReference type="GO" id="GO:0033612">
    <property type="term" value="F:receptor serine/threonine kinase binding"/>
    <property type="evidence" value="ECO:0007669"/>
    <property type="project" value="TreeGrafter"/>
</dbReference>
<keyword evidence="8" id="KW-0723">Serine/threonine-protein kinase</keyword>
<evidence type="ECO:0000256" key="10">
    <source>
        <dbReference type="ARBA" id="ARBA00022670"/>
    </source>
</evidence>
<dbReference type="SUPFAM" id="SSF52058">
    <property type="entry name" value="L domain-like"/>
    <property type="match status" value="2"/>
</dbReference>
<keyword evidence="18 25" id="KW-0067">ATP-binding</keyword>
<dbReference type="Pfam" id="PF08263">
    <property type="entry name" value="LRRNT_2"/>
    <property type="match status" value="1"/>
</dbReference>
<evidence type="ECO:0000256" key="6">
    <source>
        <dbReference type="ARBA" id="ARBA00010088"/>
    </source>
</evidence>
<dbReference type="Gene3D" id="3.80.10.10">
    <property type="entry name" value="Ribonuclease Inhibitor"/>
    <property type="match status" value="3"/>
</dbReference>
<dbReference type="NCBIfam" id="TIGR01249">
    <property type="entry name" value="pro_imino_pep_1"/>
    <property type="match status" value="1"/>
</dbReference>
<evidence type="ECO:0000256" key="9">
    <source>
        <dbReference type="ARBA" id="ARBA00022614"/>
    </source>
</evidence>
<dbReference type="PROSITE" id="PS50011">
    <property type="entry name" value="PROTEIN_KINASE_DOM"/>
    <property type="match status" value="1"/>
</dbReference>
<dbReference type="InterPro" id="IPR055414">
    <property type="entry name" value="LRR_R13L4/SHOC2-like"/>
</dbReference>
<comment type="similarity">
    <text evidence="6 26">Belongs to the peptidase S33 family.</text>
</comment>
<keyword evidence="14" id="KW-0677">Repeat</keyword>
<evidence type="ECO:0000256" key="7">
    <source>
        <dbReference type="ARBA" id="ARBA00022438"/>
    </source>
</evidence>
<dbReference type="PROSITE" id="PS51450">
    <property type="entry name" value="LRR"/>
    <property type="match status" value="2"/>
</dbReference>
<dbReference type="InterPro" id="IPR002410">
    <property type="entry name" value="Peptidase_S33"/>
</dbReference>
<comment type="catalytic activity">
    <reaction evidence="24">
        <text>L-seryl-[protein] + ATP = O-phospho-L-seryl-[protein] + ADP + H(+)</text>
        <dbReference type="Rhea" id="RHEA:17989"/>
        <dbReference type="Rhea" id="RHEA-COMP:9863"/>
        <dbReference type="Rhea" id="RHEA-COMP:11604"/>
        <dbReference type="ChEBI" id="CHEBI:15378"/>
        <dbReference type="ChEBI" id="CHEBI:29999"/>
        <dbReference type="ChEBI" id="CHEBI:30616"/>
        <dbReference type="ChEBI" id="CHEBI:83421"/>
        <dbReference type="ChEBI" id="CHEBI:456216"/>
        <dbReference type="EC" id="2.7.11.1"/>
    </reaction>
</comment>
<keyword evidence="13 27" id="KW-0732">Signal</keyword>
<comment type="catalytic activity">
    <reaction evidence="1 26">
        <text>Release of N-terminal proline from a peptide.</text>
        <dbReference type="EC" id="3.4.11.5"/>
    </reaction>
</comment>
<evidence type="ECO:0000256" key="2">
    <source>
        <dbReference type="ARBA" id="ARBA00004167"/>
    </source>
</evidence>
<dbReference type="CDD" id="cd14066">
    <property type="entry name" value="STKc_IRAK"/>
    <property type="match status" value="1"/>
</dbReference>
<dbReference type="InterPro" id="IPR032675">
    <property type="entry name" value="LRR_dom_sf"/>
</dbReference>
<dbReference type="InterPro" id="IPR008271">
    <property type="entry name" value="Ser/Thr_kinase_AS"/>
</dbReference>
<dbReference type="Pfam" id="PF00561">
    <property type="entry name" value="Abhydrolase_1"/>
    <property type="match status" value="1"/>
</dbReference>
<evidence type="ECO:0000256" key="15">
    <source>
        <dbReference type="ARBA" id="ARBA00022741"/>
    </source>
</evidence>
<dbReference type="FunFam" id="3.80.10.10:FF:000413">
    <property type="entry name" value="Inactive leucine-rich repeat receptor-like protein kinase"/>
    <property type="match status" value="1"/>
</dbReference>
<evidence type="ECO:0000256" key="1">
    <source>
        <dbReference type="ARBA" id="ARBA00001585"/>
    </source>
</evidence>
<evidence type="ECO:0000256" key="4">
    <source>
        <dbReference type="ARBA" id="ARBA00008684"/>
    </source>
</evidence>
<dbReference type="Pfam" id="PF23598">
    <property type="entry name" value="LRR_14"/>
    <property type="match status" value="1"/>
</dbReference>
<dbReference type="PANTHER" id="PTHR48056:SF41">
    <property type="entry name" value="RECEPTOR-LIKE PROTEIN KINASE HAIKU2"/>
    <property type="match status" value="1"/>
</dbReference>
<evidence type="ECO:0000313" key="29">
    <source>
        <dbReference type="EMBL" id="GFS34485.1"/>
    </source>
</evidence>
<dbReference type="Proteomes" id="UP000585474">
    <property type="component" value="Unassembled WGS sequence"/>
</dbReference>
<dbReference type="PROSITE" id="PS00107">
    <property type="entry name" value="PROTEIN_KINASE_ATP"/>
    <property type="match status" value="1"/>
</dbReference>
<evidence type="ECO:0000256" key="8">
    <source>
        <dbReference type="ARBA" id="ARBA00022527"/>
    </source>
</evidence>
<keyword evidence="30" id="KW-1185">Reference proteome</keyword>
<dbReference type="GO" id="GO:0004674">
    <property type="term" value="F:protein serine/threonine kinase activity"/>
    <property type="evidence" value="ECO:0007669"/>
    <property type="project" value="UniProtKB-KW"/>
</dbReference>
<evidence type="ECO:0000256" key="13">
    <source>
        <dbReference type="ARBA" id="ARBA00022729"/>
    </source>
</evidence>
<evidence type="ECO:0000313" key="30">
    <source>
        <dbReference type="Proteomes" id="UP000585474"/>
    </source>
</evidence>
<evidence type="ECO:0000256" key="16">
    <source>
        <dbReference type="ARBA" id="ARBA00022777"/>
    </source>
</evidence>
<evidence type="ECO:0000256" key="5">
    <source>
        <dbReference type="ARBA" id="ARBA00009592"/>
    </source>
</evidence>
<dbReference type="GO" id="GO:0016020">
    <property type="term" value="C:membrane"/>
    <property type="evidence" value="ECO:0007669"/>
    <property type="project" value="UniProtKB-SubCell"/>
</dbReference>
<keyword evidence="10 26" id="KW-0645">Protease</keyword>
<dbReference type="FunFam" id="3.80.10.10:FF:000453">
    <property type="entry name" value="Leucine-rich receptor-like protein kinase family protein"/>
    <property type="match status" value="1"/>
</dbReference>
<dbReference type="InterPro" id="IPR001611">
    <property type="entry name" value="Leu-rich_rpt"/>
</dbReference>
<dbReference type="InterPro" id="IPR050647">
    <property type="entry name" value="Plant_LRR-RLKs"/>
</dbReference>
<dbReference type="Gene3D" id="1.10.510.10">
    <property type="entry name" value="Transferase(Phosphotransferase) domain 1"/>
    <property type="match status" value="1"/>
</dbReference>
<dbReference type="InterPro" id="IPR011009">
    <property type="entry name" value="Kinase-like_dom_sf"/>
</dbReference>
<dbReference type="FunFam" id="3.80.10.10:FF:000234">
    <property type="entry name" value="Probable inactive receptor kinase RLK902"/>
    <property type="match status" value="1"/>
</dbReference>
<keyword evidence="19" id="KW-1133">Transmembrane helix</keyword>
<dbReference type="GO" id="GO:0001653">
    <property type="term" value="F:peptide receptor activity"/>
    <property type="evidence" value="ECO:0007669"/>
    <property type="project" value="UniProtKB-ARBA"/>
</dbReference>
<evidence type="ECO:0000256" key="23">
    <source>
        <dbReference type="ARBA" id="ARBA00047899"/>
    </source>
</evidence>